<dbReference type="HOGENOM" id="CLU_273076_0_0_7"/>
<dbReference type="AlphaFoldDB" id="D0LLM0"/>
<dbReference type="EMBL" id="CP001804">
    <property type="protein sequence ID" value="ACY13237.1"/>
    <property type="molecule type" value="Genomic_DNA"/>
</dbReference>
<gene>
    <name evidence="2" type="ordered locus">Hoch_0600</name>
</gene>
<dbReference type="KEGG" id="hoh:Hoch_0600"/>
<evidence type="ECO:0000313" key="2">
    <source>
        <dbReference type="EMBL" id="ACY13237.1"/>
    </source>
</evidence>
<protein>
    <recommendedName>
        <fullName evidence="4">BREX system P-loop protein BrxC</fullName>
    </recommendedName>
</protein>
<dbReference type="RefSeq" id="WP_012825864.1">
    <property type="nucleotide sequence ID" value="NC_013440.1"/>
</dbReference>
<keyword evidence="1" id="KW-0175">Coiled coil</keyword>
<feature type="coiled-coil region" evidence="1">
    <location>
        <begin position="1173"/>
        <end position="1200"/>
    </location>
</feature>
<proteinExistence type="predicted"/>
<dbReference type="Proteomes" id="UP000001880">
    <property type="component" value="Chromosome"/>
</dbReference>
<evidence type="ECO:0000256" key="1">
    <source>
        <dbReference type="SAM" id="Coils"/>
    </source>
</evidence>
<sequence>MLIRDLFASDVTRDIPPVVYFHEQTPQKLADEVGEYIITGGWPESHPNHRRVPDGIHEQYLRLLTGVAAELDKPGGPELPTAWISGFYGSGKSSFAKLLGLALDGVALPDGTSLAEAWLRRDTSPRAGELRAAWDALRQKIDPLAVVFDIGGAARDGEHVHAAALRQLQRRLGYCSTEPLVADFELKLERDGVYQRFQSVAAEVLGGPWSEKKDNALAEEDFSRVMSELFPDTYTDPMSWYTSRAGTHSRSESPEEAVRAIGDMLRFRRPGATLFLVVDEVSQYVLGHQDRIDRLRAFANALGSGLKGQAWLFALGQQKIDEGAGDAFLVWAKDRFPPRLRVHLANTNIRDVVHKRLLAKTHVAQDQLRALFERHRHDLKLFAYRCDEVTPEEFIDTYPMLPGHIDLILQLTSALRTRSKRAQGDDQAIRGLLQLLGELFRDQRLAERDVGALVTLEQIYEVQHTALDSDVQASMARILERCTSDESGLLVRVAKVVALLELIQDTEPTTAALVAQCLYDRVDRGNRLSEITDALEALRRDNLLGYSQKAGYKLQSSAAEEWERERRDIPVARETISDAVKDALLHLLAGPERARLEGRPFPWAAVFSDGRRADDAALIDPRDEAVVRVDLRFLTAADEREGSVWVKRSGESALRDRLVWVVGDTGQIDSKARDLARSQAMVRRHKAARESLAPARRLLLQQEENRVEDLERELRDTAAESWLAGGLYFRGRALPPGEHGASFATALSAVAARILPELFPHFIATQVQPSELALLLASELSGPPPKFLGDELGILELDGGRYVPACSGVVARRVLEHIDSEGGLAGTSLLAHFGRPPYGYTAEVVKACVAGLLRGSKVRIQPDAGDEITAVRDAGVREVFDKDRAFRRASYFPAGDDDIGFQARARICKFFQTALDHPLDREDNAIADAVAADFPPLSERLRHVLARHRQIPHAPDPPPELAPLDDALAKCVAKARQTKPAVKLVKRHLDTLREGVQTLNAMDAELTPEAIDQVRAAFDVRDHLLAQLRELGALAPDDQAAADRLSEHLRGRKPWLDIVGLAPELERLRASYREQRQRLLSEQSTRCEQARAEVKTRAGFSTLSADQAHHVLRPIAQALSDTTAEAVAPPLSALSGAFVHRLHAAEREANERLDAILSEGDRPVIQTLRLELRNRELASEADLRALLDELEQRLRAALETGARIRLV</sequence>
<reference evidence="2 3" key="1">
    <citation type="journal article" date="2010" name="Stand. Genomic Sci.">
        <title>Complete genome sequence of Haliangium ochraceum type strain (SMP-2).</title>
        <authorList>
            <consortium name="US DOE Joint Genome Institute (JGI-PGF)"/>
            <person name="Ivanova N."/>
            <person name="Daum C."/>
            <person name="Lang E."/>
            <person name="Abt B."/>
            <person name="Kopitz M."/>
            <person name="Saunders E."/>
            <person name="Lapidus A."/>
            <person name="Lucas S."/>
            <person name="Glavina Del Rio T."/>
            <person name="Nolan M."/>
            <person name="Tice H."/>
            <person name="Copeland A."/>
            <person name="Cheng J.F."/>
            <person name="Chen F."/>
            <person name="Bruce D."/>
            <person name="Goodwin L."/>
            <person name="Pitluck S."/>
            <person name="Mavromatis K."/>
            <person name="Pati A."/>
            <person name="Mikhailova N."/>
            <person name="Chen A."/>
            <person name="Palaniappan K."/>
            <person name="Land M."/>
            <person name="Hauser L."/>
            <person name="Chang Y.J."/>
            <person name="Jeffries C.D."/>
            <person name="Detter J.C."/>
            <person name="Brettin T."/>
            <person name="Rohde M."/>
            <person name="Goker M."/>
            <person name="Bristow J."/>
            <person name="Markowitz V."/>
            <person name="Eisen J.A."/>
            <person name="Hugenholtz P."/>
            <person name="Kyrpides N.C."/>
            <person name="Klenk H.P."/>
        </authorList>
    </citation>
    <scope>NUCLEOTIDE SEQUENCE [LARGE SCALE GENOMIC DNA]</scope>
    <source>
        <strain evidence="3">DSM 14365 / CIP 107738 / JCM 11303 / AJ 13395 / SMP-2</strain>
    </source>
</reference>
<name>D0LLM0_HALO1</name>
<evidence type="ECO:0008006" key="4">
    <source>
        <dbReference type="Google" id="ProtNLM"/>
    </source>
</evidence>
<accession>D0LLM0</accession>
<keyword evidence="3" id="KW-1185">Reference proteome</keyword>
<dbReference type="STRING" id="502025.Hoch_0600"/>
<dbReference type="NCBIfam" id="NF033441">
    <property type="entry name" value="BREX_BrxC"/>
    <property type="match status" value="1"/>
</dbReference>
<dbReference type="InterPro" id="IPR047679">
    <property type="entry name" value="BREX_BrxC"/>
</dbReference>
<organism evidence="2 3">
    <name type="scientific">Haliangium ochraceum (strain DSM 14365 / JCM 11303 / SMP-2)</name>
    <dbReference type="NCBI Taxonomy" id="502025"/>
    <lineage>
        <taxon>Bacteria</taxon>
        <taxon>Pseudomonadati</taxon>
        <taxon>Myxococcota</taxon>
        <taxon>Polyangia</taxon>
        <taxon>Haliangiales</taxon>
        <taxon>Kofleriaceae</taxon>
        <taxon>Haliangium</taxon>
    </lineage>
</organism>
<dbReference type="eggNOG" id="COG1293">
    <property type="taxonomic scope" value="Bacteria"/>
</dbReference>
<evidence type="ECO:0000313" key="3">
    <source>
        <dbReference type="Proteomes" id="UP000001880"/>
    </source>
</evidence>
<dbReference type="OrthoDB" id="3201900at2"/>